<keyword evidence="1" id="KW-0472">Membrane</keyword>
<accession>A0ABX6AYN1</accession>
<keyword evidence="1" id="KW-1133">Transmembrane helix</keyword>
<sequence>MAQVVTSRVTRRTAGAVADGAFKVLLAAVYIAGAAPLGRLLGTPAWLMAVSGVALLIGGGVEIGYTRRRSMRTYTHFMIAYDSGWVLATLTGLLMAWQGSSAGGEVWVGYQTAAPLVFAALLLAAAPGQTISGTRRDTSD</sequence>
<reference evidence="2 3" key="1">
    <citation type="submission" date="2017-09" db="EMBL/GenBank/DDBJ databases">
        <authorList>
            <person name="Lee N."/>
            <person name="Cho B.-K."/>
        </authorList>
    </citation>
    <scope>NUCLEOTIDE SEQUENCE [LARGE SCALE GENOMIC DNA]</scope>
    <source>
        <strain evidence="2 3">ATCC 13879</strain>
    </source>
</reference>
<name>A0ABX6AYN1_9ACTN</name>
<organism evidence="2 3">
    <name type="scientific">Streptomyces prasinus</name>
    <dbReference type="NCBI Taxonomy" id="67345"/>
    <lineage>
        <taxon>Bacteria</taxon>
        <taxon>Bacillati</taxon>
        <taxon>Actinomycetota</taxon>
        <taxon>Actinomycetes</taxon>
        <taxon>Kitasatosporales</taxon>
        <taxon>Streptomycetaceae</taxon>
        <taxon>Streptomyces</taxon>
    </lineage>
</organism>
<evidence type="ECO:0000313" key="3">
    <source>
        <dbReference type="Proteomes" id="UP000326041"/>
    </source>
</evidence>
<dbReference type="Proteomes" id="UP000326041">
    <property type="component" value="Chromosome"/>
</dbReference>
<dbReference type="EMBL" id="CP023697">
    <property type="protein sequence ID" value="QEV07074.1"/>
    <property type="molecule type" value="Genomic_DNA"/>
</dbReference>
<keyword evidence="3" id="KW-1185">Reference proteome</keyword>
<feature type="transmembrane region" description="Helical" evidence="1">
    <location>
        <begin position="108"/>
        <end position="126"/>
    </location>
</feature>
<feature type="transmembrane region" description="Helical" evidence="1">
    <location>
        <begin position="21"/>
        <end position="39"/>
    </location>
</feature>
<proteinExistence type="predicted"/>
<keyword evidence="1" id="KW-0812">Transmembrane</keyword>
<dbReference type="GeneID" id="95536188"/>
<dbReference type="RefSeq" id="WP_055606639.1">
    <property type="nucleotide sequence ID" value="NZ_CP023697.1"/>
</dbReference>
<evidence type="ECO:0008006" key="4">
    <source>
        <dbReference type="Google" id="ProtNLM"/>
    </source>
</evidence>
<feature type="transmembrane region" description="Helical" evidence="1">
    <location>
        <begin position="77"/>
        <end position="96"/>
    </location>
</feature>
<evidence type="ECO:0000313" key="2">
    <source>
        <dbReference type="EMBL" id="QEV07074.1"/>
    </source>
</evidence>
<gene>
    <name evidence="2" type="ORF">CP972_16760</name>
</gene>
<feature type="transmembrane region" description="Helical" evidence="1">
    <location>
        <begin position="45"/>
        <end position="65"/>
    </location>
</feature>
<evidence type="ECO:0000256" key="1">
    <source>
        <dbReference type="SAM" id="Phobius"/>
    </source>
</evidence>
<protein>
    <recommendedName>
        <fullName evidence="4">Integral membrane protein</fullName>
    </recommendedName>
</protein>